<accession>A0A382MNJ7</accession>
<reference evidence="1" key="1">
    <citation type="submission" date="2018-05" db="EMBL/GenBank/DDBJ databases">
        <authorList>
            <person name="Lanie J.A."/>
            <person name="Ng W.-L."/>
            <person name="Kazmierczak K.M."/>
            <person name="Andrzejewski T.M."/>
            <person name="Davidsen T.M."/>
            <person name="Wayne K.J."/>
            <person name="Tettelin H."/>
            <person name="Glass J.I."/>
            <person name="Rusch D."/>
            <person name="Podicherti R."/>
            <person name="Tsui H.-C.T."/>
            <person name="Winkler M.E."/>
        </authorList>
    </citation>
    <scope>NUCLEOTIDE SEQUENCE</scope>
</reference>
<organism evidence="1">
    <name type="scientific">marine metagenome</name>
    <dbReference type="NCBI Taxonomy" id="408172"/>
    <lineage>
        <taxon>unclassified sequences</taxon>
        <taxon>metagenomes</taxon>
        <taxon>ecological metagenomes</taxon>
    </lineage>
</organism>
<feature type="non-terminal residue" evidence="1">
    <location>
        <position position="1"/>
    </location>
</feature>
<protein>
    <submittedName>
        <fullName evidence="1">Uncharacterized protein</fullName>
    </submittedName>
</protein>
<sequence>GAQCFSIKENVLFEASFCAISLYR</sequence>
<dbReference type="EMBL" id="UINC01094717">
    <property type="protein sequence ID" value="SVC50190.1"/>
    <property type="molecule type" value="Genomic_DNA"/>
</dbReference>
<name>A0A382MNJ7_9ZZZZ</name>
<dbReference type="AlphaFoldDB" id="A0A382MNJ7"/>
<proteinExistence type="predicted"/>
<evidence type="ECO:0000313" key="1">
    <source>
        <dbReference type="EMBL" id="SVC50190.1"/>
    </source>
</evidence>
<gene>
    <name evidence="1" type="ORF">METZ01_LOCUS303044</name>
</gene>